<reference evidence="4" key="1">
    <citation type="submission" date="2020-06" db="EMBL/GenBank/DDBJ databases">
        <authorList>
            <person name="Li T."/>
            <person name="Hu X."/>
            <person name="Zhang T."/>
            <person name="Song X."/>
            <person name="Zhang H."/>
            <person name="Dai N."/>
            <person name="Sheng W."/>
            <person name="Hou X."/>
            <person name="Wei L."/>
        </authorList>
    </citation>
    <scope>NUCLEOTIDE SEQUENCE</scope>
    <source>
        <strain evidence="4">G01</strain>
        <tissue evidence="4">Leaf</tissue>
    </source>
</reference>
<dbReference type="GO" id="GO:0004449">
    <property type="term" value="F:isocitrate dehydrogenase (NAD+) activity"/>
    <property type="evidence" value="ECO:0007669"/>
    <property type="project" value="TreeGrafter"/>
</dbReference>
<gene>
    <name evidence="4" type="ORF">Sangu_1365800</name>
</gene>
<dbReference type="PANTHER" id="PTHR11835:SF34">
    <property type="entry name" value="ISOCITRATE DEHYDROGENASE [NAD] SUBUNIT ALPHA, MITOCHONDRIAL"/>
    <property type="match status" value="1"/>
</dbReference>
<keyword evidence="2" id="KW-0560">Oxidoreductase</keyword>
<organism evidence="4">
    <name type="scientific">Sesamum angustifolium</name>
    <dbReference type="NCBI Taxonomy" id="2727405"/>
    <lineage>
        <taxon>Eukaryota</taxon>
        <taxon>Viridiplantae</taxon>
        <taxon>Streptophyta</taxon>
        <taxon>Embryophyta</taxon>
        <taxon>Tracheophyta</taxon>
        <taxon>Spermatophyta</taxon>
        <taxon>Magnoliopsida</taxon>
        <taxon>eudicotyledons</taxon>
        <taxon>Gunneridae</taxon>
        <taxon>Pentapetalae</taxon>
        <taxon>asterids</taxon>
        <taxon>lamiids</taxon>
        <taxon>Lamiales</taxon>
        <taxon>Pedaliaceae</taxon>
        <taxon>Sesamum</taxon>
    </lineage>
</organism>
<name>A0AAW2N4M4_9LAMI</name>
<evidence type="ECO:0000313" key="4">
    <source>
        <dbReference type="EMBL" id="KAL0338437.1"/>
    </source>
</evidence>
<evidence type="ECO:0000256" key="1">
    <source>
        <dbReference type="ARBA" id="ARBA00007769"/>
    </source>
</evidence>
<dbReference type="Gene3D" id="3.40.718.10">
    <property type="entry name" value="Isopropylmalate Dehydrogenase"/>
    <property type="match status" value="1"/>
</dbReference>
<dbReference type="PANTHER" id="PTHR11835">
    <property type="entry name" value="DECARBOXYLATING DEHYDROGENASES-ISOCITRATE, ISOPROPYLMALATE, TARTRATE"/>
    <property type="match status" value="1"/>
</dbReference>
<accession>A0AAW2N4M4</accession>
<evidence type="ECO:0000259" key="3">
    <source>
        <dbReference type="Pfam" id="PF00180"/>
    </source>
</evidence>
<comment type="similarity">
    <text evidence="1">Belongs to the isocitrate and isopropylmalate dehydrogenases family.</text>
</comment>
<dbReference type="SUPFAM" id="SSF53659">
    <property type="entry name" value="Isocitrate/Isopropylmalate dehydrogenase-like"/>
    <property type="match status" value="1"/>
</dbReference>
<dbReference type="GO" id="GO:0006099">
    <property type="term" value="P:tricarboxylic acid cycle"/>
    <property type="evidence" value="ECO:0007669"/>
    <property type="project" value="TreeGrafter"/>
</dbReference>
<dbReference type="GO" id="GO:0005739">
    <property type="term" value="C:mitochondrion"/>
    <property type="evidence" value="ECO:0007669"/>
    <property type="project" value="TreeGrafter"/>
</dbReference>
<reference evidence="4" key="2">
    <citation type="journal article" date="2024" name="Plant">
        <title>Genomic evolution and insights into agronomic trait innovations of Sesamum species.</title>
        <authorList>
            <person name="Miao H."/>
            <person name="Wang L."/>
            <person name="Qu L."/>
            <person name="Liu H."/>
            <person name="Sun Y."/>
            <person name="Le M."/>
            <person name="Wang Q."/>
            <person name="Wei S."/>
            <person name="Zheng Y."/>
            <person name="Lin W."/>
            <person name="Duan Y."/>
            <person name="Cao H."/>
            <person name="Xiong S."/>
            <person name="Wang X."/>
            <person name="Wei L."/>
            <person name="Li C."/>
            <person name="Ma Q."/>
            <person name="Ju M."/>
            <person name="Zhao R."/>
            <person name="Li G."/>
            <person name="Mu C."/>
            <person name="Tian Q."/>
            <person name="Mei H."/>
            <person name="Zhang T."/>
            <person name="Gao T."/>
            <person name="Zhang H."/>
        </authorList>
    </citation>
    <scope>NUCLEOTIDE SEQUENCE</scope>
    <source>
        <strain evidence="4">G01</strain>
    </source>
</reference>
<proteinExistence type="inferred from homology"/>
<dbReference type="GO" id="GO:0006102">
    <property type="term" value="P:isocitrate metabolic process"/>
    <property type="evidence" value="ECO:0007669"/>
    <property type="project" value="TreeGrafter"/>
</dbReference>
<dbReference type="EMBL" id="JACGWK010000008">
    <property type="protein sequence ID" value="KAL0338437.1"/>
    <property type="molecule type" value="Genomic_DNA"/>
</dbReference>
<dbReference type="Pfam" id="PF00180">
    <property type="entry name" value="Iso_dh"/>
    <property type="match status" value="1"/>
</dbReference>
<sequence length="121" mass="13344">MALQIVRRVAHNRTSGISSSTYPRFFDRFFSSPASGSDLIRATLFPGDGIGPEIAESVKQVFGAADVPIEWEEHFVGKEVDPRTQSFLTWESLESVRRNKVGLKGPMAHQLGKAIVLLTSL</sequence>
<dbReference type="AlphaFoldDB" id="A0AAW2N4M4"/>
<feature type="domain" description="Isopropylmalate dehydrogenase-like" evidence="3">
    <location>
        <begin position="43"/>
        <end position="109"/>
    </location>
</feature>
<comment type="caution">
    <text evidence="4">The sequence shown here is derived from an EMBL/GenBank/DDBJ whole genome shotgun (WGS) entry which is preliminary data.</text>
</comment>
<protein>
    <submittedName>
        <fullName evidence="4">3-isopropylmalate dehydrogenase, chloroplastic</fullName>
    </submittedName>
</protein>
<evidence type="ECO:0000256" key="2">
    <source>
        <dbReference type="ARBA" id="ARBA00023002"/>
    </source>
</evidence>
<dbReference type="InterPro" id="IPR024084">
    <property type="entry name" value="IsoPropMal-DH-like_dom"/>
</dbReference>